<accession>A0A4S4LZI6</accession>
<feature type="region of interest" description="Disordered" evidence="1">
    <location>
        <begin position="200"/>
        <end position="242"/>
    </location>
</feature>
<gene>
    <name evidence="2" type="ORF">EW146_g2941</name>
</gene>
<dbReference type="Pfam" id="PF06677">
    <property type="entry name" value="Auto_anti-p27"/>
    <property type="match status" value="2"/>
</dbReference>
<keyword evidence="3" id="KW-1185">Reference proteome</keyword>
<evidence type="ECO:0000313" key="3">
    <source>
        <dbReference type="Proteomes" id="UP000310158"/>
    </source>
</evidence>
<dbReference type="OrthoDB" id="28939at2759"/>
<proteinExistence type="predicted"/>
<dbReference type="EMBL" id="SGPL01000091">
    <property type="protein sequence ID" value="THH17945.1"/>
    <property type="molecule type" value="Genomic_DNA"/>
</dbReference>
<dbReference type="AlphaFoldDB" id="A0A4S4LZI6"/>
<reference evidence="2 3" key="1">
    <citation type="submission" date="2019-02" db="EMBL/GenBank/DDBJ databases">
        <title>Genome sequencing of the rare red list fungi Bondarzewia mesenterica.</title>
        <authorList>
            <person name="Buettner E."/>
            <person name="Kellner H."/>
        </authorList>
    </citation>
    <scope>NUCLEOTIDE SEQUENCE [LARGE SCALE GENOMIC DNA]</scope>
    <source>
        <strain evidence="2 3">DSM 108281</strain>
    </source>
</reference>
<comment type="caution">
    <text evidence="2">The sequence shown here is derived from an EMBL/GenBank/DDBJ whole genome shotgun (WGS) entry which is preliminary data.</text>
</comment>
<feature type="region of interest" description="Disordered" evidence="1">
    <location>
        <begin position="59"/>
        <end position="102"/>
    </location>
</feature>
<dbReference type="PANTHER" id="PTHR16537">
    <property type="entry name" value="SJOEGREN SYNDROME/SCLERODERMA AUTOANTIGEN 1"/>
    <property type="match status" value="1"/>
</dbReference>
<protein>
    <submittedName>
        <fullName evidence="2">Uncharacterized protein</fullName>
    </submittedName>
</protein>
<organism evidence="2 3">
    <name type="scientific">Bondarzewia mesenterica</name>
    <dbReference type="NCBI Taxonomy" id="1095465"/>
    <lineage>
        <taxon>Eukaryota</taxon>
        <taxon>Fungi</taxon>
        <taxon>Dikarya</taxon>
        <taxon>Basidiomycota</taxon>
        <taxon>Agaricomycotina</taxon>
        <taxon>Agaricomycetes</taxon>
        <taxon>Russulales</taxon>
        <taxon>Bondarzewiaceae</taxon>
        <taxon>Bondarzewia</taxon>
    </lineage>
</organism>
<evidence type="ECO:0000256" key="1">
    <source>
        <dbReference type="SAM" id="MobiDB-lite"/>
    </source>
</evidence>
<evidence type="ECO:0000313" key="2">
    <source>
        <dbReference type="EMBL" id="THH17945.1"/>
    </source>
</evidence>
<dbReference type="Proteomes" id="UP000310158">
    <property type="component" value="Unassembled WGS sequence"/>
</dbReference>
<feature type="compositionally biased region" description="Low complexity" evidence="1">
    <location>
        <begin position="229"/>
        <end position="241"/>
    </location>
</feature>
<dbReference type="PANTHER" id="PTHR16537:SF1">
    <property type="entry name" value="PROTEIN ZNRD2"/>
    <property type="match status" value="1"/>
</dbReference>
<sequence length="331" mass="35127">MSTVVDVSSKLGEYMLKGWVLTDKSCPTPGCRVPLMRSPNGQTPVIWFCANCEGNSASHHPTGSAASADSVRNTSPSLGSSTHYSRPSTPPTEVSSTLSSPTFALPAETAETVRRRQQSDFASAEIGKRMLKGWAMLADECPNSTCYGVPLVRPPRAGGEKDPRKECVVCGNAYVDERDSNGFERLRTIELGVRQQPLRPPVPLTAALGSSSQDKGKAVARDETPMAASSSLPPLSSTSLSKLHKAPQPLNLSQLNAVPKAPLITTVPHQSPITQASLDASVHALESTLLSLSQRLLLHSGQTIVDPSSIGQTADAMSKVAQALLLLKQLQ</sequence>
<dbReference type="InterPro" id="IPR009563">
    <property type="entry name" value="SSSCA1"/>
</dbReference>
<dbReference type="InterPro" id="IPR051888">
    <property type="entry name" value="UPF0148_domain"/>
</dbReference>
<feature type="compositionally biased region" description="Basic and acidic residues" evidence="1">
    <location>
        <begin position="214"/>
        <end position="224"/>
    </location>
</feature>
<name>A0A4S4LZI6_9AGAM</name>